<evidence type="ECO:0000313" key="4">
    <source>
        <dbReference type="Proteomes" id="UP001201262"/>
    </source>
</evidence>
<keyword evidence="2" id="KW-0812">Transmembrane</keyword>
<evidence type="ECO:0000256" key="2">
    <source>
        <dbReference type="SAM" id="Phobius"/>
    </source>
</evidence>
<dbReference type="GeneID" id="70244280"/>
<proteinExistence type="predicted"/>
<feature type="transmembrane region" description="Helical" evidence="2">
    <location>
        <begin position="6"/>
        <end position="31"/>
    </location>
</feature>
<comment type="caution">
    <text evidence="3">The sequence shown here is derived from an EMBL/GenBank/DDBJ whole genome shotgun (WGS) entry which is preliminary data.</text>
</comment>
<evidence type="ECO:0000256" key="1">
    <source>
        <dbReference type="SAM" id="MobiDB-lite"/>
    </source>
</evidence>
<dbReference type="AlphaFoldDB" id="A0AAD4KY38"/>
<keyword evidence="2" id="KW-0472">Membrane</keyword>
<feature type="compositionally biased region" description="Low complexity" evidence="1">
    <location>
        <begin position="65"/>
        <end position="84"/>
    </location>
</feature>
<gene>
    <name evidence="3" type="ORF">BGW36DRAFT_358706</name>
</gene>
<protein>
    <submittedName>
        <fullName evidence="3">Uncharacterized protein</fullName>
    </submittedName>
</protein>
<evidence type="ECO:0000313" key="3">
    <source>
        <dbReference type="EMBL" id="KAH8699202.1"/>
    </source>
</evidence>
<keyword evidence="2" id="KW-1133">Transmembrane helix</keyword>
<reference evidence="3" key="1">
    <citation type="submission" date="2021-12" db="EMBL/GenBank/DDBJ databases">
        <title>Convergent genome expansion in fungi linked to evolution of root-endophyte symbiosis.</title>
        <authorList>
            <consortium name="DOE Joint Genome Institute"/>
            <person name="Ke Y.-H."/>
            <person name="Bonito G."/>
            <person name="Liao H.-L."/>
            <person name="Looney B."/>
            <person name="Rojas-Flechas A."/>
            <person name="Nash J."/>
            <person name="Hameed K."/>
            <person name="Schadt C."/>
            <person name="Martin F."/>
            <person name="Crous P.W."/>
            <person name="Miettinen O."/>
            <person name="Magnuson J.K."/>
            <person name="Labbe J."/>
            <person name="Jacobson D."/>
            <person name="Doktycz M.J."/>
            <person name="Veneault-Fourrey C."/>
            <person name="Kuo A."/>
            <person name="Mondo S."/>
            <person name="Calhoun S."/>
            <person name="Riley R."/>
            <person name="Ohm R."/>
            <person name="LaButti K."/>
            <person name="Andreopoulos B."/>
            <person name="Pangilinan J."/>
            <person name="Nolan M."/>
            <person name="Tritt A."/>
            <person name="Clum A."/>
            <person name="Lipzen A."/>
            <person name="Daum C."/>
            <person name="Barry K."/>
            <person name="Grigoriev I.V."/>
            <person name="Vilgalys R."/>
        </authorList>
    </citation>
    <scope>NUCLEOTIDE SEQUENCE</scope>
    <source>
        <strain evidence="3">PMI_201</strain>
    </source>
</reference>
<accession>A0AAD4KY38</accession>
<dbReference type="Proteomes" id="UP001201262">
    <property type="component" value="Unassembled WGS sequence"/>
</dbReference>
<name>A0AAD4KY38_9EURO</name>
<sequence>MGLVGGLLKLIIIPILAFIIISLIIVAVVYFSRAKKNKELELEANQFQPPPIQRWVFDPQQQALQQTIIQQQQEQHQQKQQQPGSPQPPPQVHIQYPSPVAGGPPSYYTPATNGHAQ</sequence>
<keyword evidence="4" id="KW-1185">Reference proteome</keyword>
<feature type="region of interest" description="Disordered" evidence="1">
    <location>
        <begin position="65"/>
        <end position="117"/>
    </location>
</feature>
<organism evidence="3 4">
    <name type="scientific">Talaromyces proteolyticus</name>
    <dbReference type="NCBI Taxonomy" id="1131652"/>
    <lineage>
        <taxon>Eukaryota</taxon>
        <taxon>Fungi</taxon>
        <taxon>Dikarya</taxon>
        <taxon>Ascomycota</taxon>
        <taxon>Pezizomycotina</taxon>
        <taxon>Eurotiomycetes</taxon>
        <taxon>Eurotiomycetidae</taxon>
        <taxon>Eurotiales</taxon>
        <taxon>Trichocomaceae</taxon>
        <taxon>Talaromyces</taxon>
        <taxon>Talaromyces sect. Bacilispori</taxon>
    </lineage>
</organism>
<dbReference type="EMBL" id="JAJTJA010000005">
    <property type="protein sequence ID" value="KAH8699202.1"/>
    <property type="molecule type" value="Genomic_DNA"/>
</dbReference>
<dbReference type="RefSeq" id="XP_046073666.1">
    <property type="nucleotide sequence ID" value="XM_046213993.1"/>
</dbReference>